<evidence type="ECO:0000313" key="2">
    <source>
        <dbReference type="Proteomes" id="UP000494274"/>
    </source>
</evidence>
<name>A0A6P2V824_BURL3</name>
<accession>A0A6P2V824</accession>
<reference evidence="1 2" key="1">
    <citation type="submission" date="2019-09" db="EMBL/GenBank/DDBJ databases">
        <authorList>
            <person name="Depoorter E."/>
        </authorList>
    </citation>
    <scope>NUCLEOTIDE SEQUENCE [LARGE SCALE GENOMIC DNA]</scope>
    <source>
        <strain evidence="1">R-18112</strain>
    </source>
</reference>
<dbReference type="RefSeq" id="WP_175044245.1">
    <property type="nucleotide sequence ID" value="NZ_CABVQI010000008.1"/>
</dbReference>
<protein>
    <submittedName>
        <fullName evidence="1">Uncharacterized protein</fullName>
    </submittedName>
</protein>
<evidence type="ECO:0000313" key="1">
    <source>
        <dbReference type="EMBL" id="VWC86435.1"/>
    </source>
</evidence>
<sequence length="76" mass="8717">MDNIQYHNDFPELTFEQIRDLATAVCENFGGNLSRADFTEKLLWLLEDVPGCELACTTSTPIDSAWGEYSRHRFES</sequence>
<proteinExistence type="predicted"/>
<dbReference type="AlphaFoldDB" id="A0A6P2V824"/>
<gene>
    <name evidence="1" type="ORF">BLA18112_03005</name>
</gene>
<dbReference type="Proteomes" id="UP000494274">
    <property type="component" value="Unassembled WGS sequence"/>
</dbReference>
<dbReference type="EMBL" id="CABVQI010000008">
    <property type="protein sequence ID" value="VWC86435.1"/>
    <property type="molecule type" value="Genomic_DNA"/>
</dbReference>
<organism evidence="1 2">
    <name type="scientific">Burkholderia lata (strain ATCC 17760 / DSM 23089 / LMG 22485 / NCIMB 9086 / R18194 / 383)</name>
    <dbReference type="NCBI Taxonomy" id="482957"/>
    <lineage>
        <taxon>Bacteria</taxon>
        <taxon>Pseudomonadati</taxon>
        <taxon>Pseudomonadota</taxon>
        <taxon>Betaproteobacteria</taxon>
        <taxon>Burkholderiales</taxon>
        <taxon>Burkholderiaceae</taxon>
        <taxon>Burkholderia</taxon>
        <taxon>Burkholderia cepacia complex</taxon>
    </lineage>
</organism>